<evidence type="ECO:0000256" key="1">
    <source>
        <dbReference type="SAM" id="MobiDB-lite"/>
    </source>
</evidence>
<feature type="compositionally biased region" description="Basic and acidic residues" evidence="1">
    <location>
        <begin position="31"/>
        <end position="46"/>
    </location>
</feature>
<dbReference type="PROSITE" id="PS51257">
    <property type="entry name" value="PROKAR_LIPOPROTEIN"/>
    <property type="match status" value="1"/>
</dbReference>
<feature type="chain" id="PRO_5046040969" evidence="2">
    <location>
        <begin position="23"/>
        <end position="425"/>
    </location>
</feature>
<proteinExistence type="predicted"/>
<accession>A0ABU6KF87</accession>
<keyword evidence="5" id="KW-1185">Reference proteome</keyword>
<feature type="compositionally biased region" description="Acidic residues" evidence="1">
    <location>
        <begin position="47"/>
        <end position="59"/>
    </location>
</feature>
<comment type="caution">
    <text evidence="4">The sequence shown here is derived from an EMBL/GenBank/DDBJ whole genome shotgun (WGS) entry which is preliminary data.</text>
</comment>
<dbReference type="SUPFAM" id="SSF81585">
    <property type="entry name" value="PsbU/PolX domain-like"/>
    <property type="match status" value="1"/>
</dbReference>
<organism evidence="4 5">
    <name type="scientific">Virgibacillus tibetensis</name>
    <dbReference type="NCBI Taxonomy" id="3042313"/>
    <lineage>
        <taxon>Bacteria</taxon>
        <taxon>Bacillati</taxon>
        <taxon>Bacillota</taxon>
        <taxon>Bacilli</taxon>
        <taxon>Bacillales</taxon>
        <taxon>Bacillaceae</taxon>
        <taxon>Virgibacillus</taxon>
    </lineage>
</organism>
<protein>
    <submittedName>
        <fullName evidence="4">MBL fold metallo-hydrolase</fullName>
    </submittedName>
</protein>
<keyword evidence="2" id="KW-0732">Signal</keyword>
<dbReference type="Pfam" id="PF00753">
    <property type="entry name" value="Lactamase_B"/>
    <property type="match status" value="1"/>
</dbReference>
<dbReference type="SMART" id="SM00849">
    <property type="entry name" value="Lactamase_B"/>
    <property type="match status" value="1"/>
</dbReference>
<dbReference type="InterPro" id="IPR036866">
    <property type="entry name" value="RibonucZ/Hydroxyglut_hydro"/>
</dbReference>
<dbReference type="InterPro" id="IPR001279">
    <property type="entry name" value="Metallo-B-lactamas"/>
</dbReference>
<feature type="region of interest" description="Disordered" evidence="1">
    <location>
        <begin position="328"/>
        <end position="364"/>
    </location>
</feature>
<name>A0ABU6KF87_9BACI</name>
<dbReference type="Pfam" id="PF12836">
    <property type="entry name" value="HHH_3"/>
    <property type="match status" value="1"/>
</dbReference>
<feature type="compositionally biased region" description="Low complexity" evidence="1">
    <location>
        <begin position="332"/>
        <end position="346"/>
    </location>
</feature>
<dbReference type="Gene3D" id="3.60.15.10">
    <property type="entry name" value="Ribonuclease Z/Hydroxyacylglutathione hydrolase-like"/>
    <property type="match status" value="1"/>
</dbReference>
<evidence type="ECO:0000259" key="3">
    <source>
        <dbReference type="SMART" id="SM00849"/>
    </source>
</evidence>
<evidence type="ECO:0000313" key="4">
    <source>
        <dbReference type="EMBL" id="MEC5423122.1"/>
    </source>
</evidence>
<feature type="domain" description="Metallo-beta-lactamase" evidence="3">
    <location>
        <begin position="89"/>
        <end position="283"/>
    </location>
</feature>
<dbReference type="InterPro" id="IPR035681">
    <property type="entry name" value="ComA-like_MBL"/>
</dbReference>
<dbReference type="SUPFAM" id="SSF56281">
    <property type="entry name" value="Metallo-hydrolase/oxidoreductase"/>
    <property type="match status" value="1"/>
</dbReference>
<feature type="signal peptide" evidence="2">
    <location>
        <begin position="1"/>
        <end position="22"/>
    </location>
</feature>
<dbReference type="Proteomes" id="UP001335737">
    <property type="component" value="Unassembled WGS sequence"/>
</dbReference>
<dbReference type="InterPro" id="IPR052159">
    <property type="entry name" value="Competence_DNA_uptake"/>
</dbReference>
<dbReference type="Gene3D" id="1.10.150.320">
    <property type="entry name" value="Photosystem II 12 kDa extrinsic protein"/>
    <property type="match status" value="1"/>
</dbReference>
<feature type="region of interest" description="Disordered" evidence="1">
    <location>
        <begin position="21"/>
        <end position="78"/>
    </location>
</feature>
<evidence type="ECO:0000313" key="5">
    <source>
        <dbReference type="Proteomes" id="UP001335737"/>
    </source>
</evidence>
<dbReference type="PANTHER" id="PTHR30619">
    <property type="entry name" value="DNA INTERNALIZATION/COMPETENCE PROTEIN COMEC/REC2"/>
    <property type="match status" value="1"/>
</dbReference>
<reference evidence="4 5" key="1">
    <citation type="journal article" date="2024" name="Int. J. Syst. Evol. Microbiol.">
        <title>Virgibacillus tibetensis sp. nov., isolated from salt lake on the Tibetan Plateau of China.</title>
        <authorList>
            <person name="Phurbu D."/>
            <person name="Liu Z.-X."/>
            <person name="Wang R."/>
            <person name="Zheng Y.-Y."/>
            <person name="Liu H.-C."/>
            <person name="Zhou Y.-G."/>
            <person name="Yu Y.-J."/>
            <person name="Li A.-H."/>
        </authorList>
    </citation>
    <scope>NUCLEOTIDE SEQUENCE [LARGE SCALE GENOMIC DNA]</scope>
    <source>
        <strain evidence="4 5">C22-A2</strain>
    </source>
</reference>
<dbReference type="CDD" id="cd07731">
    <property type="entry name" value="ComA-like_MBL-fold"/>
    <property type="match status" value="1"/>
</dbReference>
<evidence type="ECO:0000256" key="2">
    <source>
        <dbReference type="SAM" id="SignalP"/>
    </source>
</evidence>
<gene>
    <name evidence="4" type="ORF">QGM71_06360</name>
</gene>
<dbReference type="EMBL" id="JARZFX010000002">
    <property type="protein sequence ID" value="MEC5423122.1"/>
    <property type="molecule type" value="Genomic_DNA"/>
</dbReference>
<dbReference type="PANTHER" id="PTHR30619:SF7">
    <property type="entry name" value="BETA-LACTAMASE DOMAIN PROTEIN"/>
    <property type="match status" value="1"/>
</dbReference>
<dbReference type="RefSeq" id="WP_327606686.1">
    <property type="nucleotide sequence ID" value="NZ_JARZFX010000002.1"/>
</dbReference>
<sequence>MHKNFLLSMILAIGLVACGQGASQDSAPETSEDHSGTTASEIKKELIEEDNEIEAEEEAEERKSASETTATADNQPSSDLEVHYIDAGQADATLLKFKDEEESYTVLYDTGDWRRNDVVNYLAAQNISSIDLIVVSHPDADHIGQLAEIVTTYDTGEVWLSGNESSSQTFQRAIEAVLTSGADFHEPRTGEEHEIGPLKIDVLYPASISGKSNEESVSLKFSYGNSSFLFTGDARKKEEMDMVNSGMNLNATILQLGHHGSNTSSDTAFINAVRPEVAIYSAGANNSYGHPHAEVITYFQDSGIDLYGTDVHGTIIVTTDGNDYTILTNRDGTISPKSTGTSSSSPDAKEEVEDTEAEGSTANSTCIDINKASFEEVQEIIHIGPARAEELIDLRPYQSLDDLTKISGLGPARISDIKSQGLACD</sequence>